<dbReference type="InterPro" id="IPR032867">
    <property type="entry name" value="DYW_dom"/>
</dbReference>
<evidence type="ECO:0000256" key="4">
    <source>
        <dbReference type="SAM" id="MobiDB-lite"/>
    </source>
</evidence>
<evidence type="ECO:0000256" key="3">
    <source>
        <dbReference type="PROSITE-ProRule" id="PRU00708"/>
    </source>
</evidence>
<feature type="domain" description="DYW" evidence="6">
    <location>
        <begin position="710"/>
        <end position="802"/>
    </location>
</feature>
<accession>A0AAV5LGA0</accession>
<dbReference type="SUPFAM" id="SSF48452">
    <property type="entry name" value="TPR-like"/>
    <property type="match status" value="1"/>
</dbReference>
<gene>
    <name evidence="7" type="ORF">SLEP1_g44152</name>
</gene>
<keyword evidence="8" id="KW-1185">Reference proteome</keyword>
<evidence type="ECO:0000313" key="8">
    <source>
        <dbReference type="Proteomes" id="UP001054252"/>
    </source>
</evidence>
<organism evidence="7 8">
    <name type="scientific">Rubroshorea leprosula</name>
    <dbReference type="NCBI Taxonomy" id="152421"/>
    <lineage>
        <taxon>Eukaryota</taxon>
        <taxon>Viridiplantae</taxon>
        <taxon>Streptophyta</taxon>
        <taxon>Embryophyta</taxon>
        <taxon>Tracheophyta</taxon>
        <taxon>Spermatophyta</taxon>
        <taxon>Magnoliopsida</taxon>
        <taxon>eudicotyledons</taxon>
        <taxon>Gunneridae</taxon>
        <taxon>Pentapetalae</taxon>
        <taxon>rosids</taxon>
        <taxon>malvids</taxon>
        <taxon>Malvales</taxon>
        <taxon>Dipterocarpaceae</taxon>
        <taxon>Rubroshorea</taxon>
    </lineage>
</organism>
<keyword evidence="5" id="KW-0732">Signal</keyword>
<proteinExistence type="inferred from homology"/>
<dbReference type="GO" id="GO:0003723">
    <property type="term" value="F:RNA binding"/>
    <property type="evidence" value="ECO:0007669"/>
    <property type="project" value="InterPro"/>
</dbReference>
<dbReference type="Pfam" id="PF13812">
    <property type="entry name" value="PPR_3"/>
    <property type="match status" value="1"/>
</dbReference>
<feature type="compositionally biased region" description="Polar residues" evidence="4">
    <location>
        <begin position="152"/>
        <end position="161"/>
    </location>
</feature>
<reference evidence="7 8" key="1">
    <citation type="journal article" date="2021" name="Commun. Biol.">
        <title>The genome of Shorea leprosula (Dipterocarpaceae) highlights the ecological relevance of drought in aseasonal tropical rainforests.</title>
        <authorList>
            <person name="Ng K.K.S."/>
            <person name="Kobayashi M.J."/>
            <person name="Fawcett J.A."/>
            <person name="Hatakeyama M."/>
            <person name="Paape T."/>
            <person name="Ng C.H."/>
            <person name="Ang C.C."/>
            <person name="Tnah L.H."/>
            <person name="Lee C.T."/>
            <person name="Nishiyama T."/>
            <person name="Sese J."/>
            <person name="O'Brien M.J."/>
            <person name="Copetti D."/>
            <person name="Mohd Noor M.I."/>
            <person name="Ong R.C."/>
            <person name="Putra M."/>
            <person name="Sireger I.Z."/>
            <person name="Indrioko S."/>
            <person name="Kosugi Y."/>
            <person name="Izuno A."/>
            <person name="Isagi Y."/>
            <person name="Lee S.L."/>
            <person name="Shimizu K.K."/>
        </authorList>
    </citation>
    <scope>NUCLEOTIDE SEQUENCE [LARGE SCALE GENOMIC DNA]</scope>
    <source>
        <strain evidence="7">214</strain>
    </source>
</reference>
<protein>
    <recommendedName>
        <fullName evidence="6">DYW domain-containing protein</fullName>
    </recommendedName>
</protein>
<feature type="repeat" description="PPR" evidence="3">
    <location>
        <begin position="227"/>
        <end position="261"/>
    </location>
</feature>
<feature type="signal peptide" evidence="5">
    <location>
        <begin position="1"/>
        <end position="28"/>
    </location>
</feature>
<dbReference type="InterPro" id="IPR011990">
    <property type="entry name" value="TPR-like_helical_dom_sf"/>
</dbReference>
<dbReference type="Gene3D" id="1.25.40.10">
    <property type="entry name" value="Tetratricopeptide repeat domain"/>
    <property type="match status" value="3"/>
</dbReference>
<keyword evidence="2" id="KW-0677">Repeat</keyword>
<evidence type="ECO:0000313" key="7">
    <source>
        <dbReference type="EMBL" id="GKV35962.1"/>
    </source>
</evidence>
<dbReference type="EMBL" id="BPVZ01000114">
    <property type="protein sequence ID" value="GKV35962.1"/>
    <property type="molecule type" value="Genomic_DNA"/>
</dbReference>
<evidence type="ECO:0000256" key="1">
    <source>
        <dbReference type="ARBA" id="ARBA00006643"/>
    </source>
</evidence>
<dbReference type="Pfam" id="PF14432">
    <property type="entry name" value="DYW_deaminase"/>
    <property type="match status" value="1"/>
</dbReference>
<dbReference type="PROSITE" id="PS51375">
    <property type="entry name" value="PPR"/>
    <property type="match status" value="4"/>
</dbReference>
<feature type="region of interest" description="Disordered" evidence="4">
    <location>
        <begin position="38"/>
        <end position="161"/>
    </location>
</feature>
<evidence type="ECO:0000256" key="5">
    <source>
        <dbReference type="SAM" id="SignalP"/>
    </source>
</evidence>
<dbReference type="InterPro" id="IPR046849">
    <property type="entry name" value="E2_motif"/>
</dbReference>
<dbReference type="InterPro" id="IPR046960">
    <property type="entry name" value="PPR_At4g14850-like_plant"/>
</dbReference>
<dbReference type="PROSITE" id="PS51257">
    <property type="entry name" value="PROKAR_LIPOPROTEIN"/>
    <property type="match status" value="1"/>
</dbReference>
<feature type="chain" id="PRO_5043585290" description="DYW domain-containing protein" evidence="5">
    <location>
        <begin position="29"/>
        <end position="802"/>
    </location>
</feature>
<evidence type="ECO:0000259" key="6">
    <source>
        <dbReference type="Pfam" id="PF14432"/>
    </source>
</evidence>
<feature type="repeat" description="PPR" evidence="3">
    <location>
        <begin position="332"/>
        <end position="362"/>
    </location>
</feature>
<sequence>MKSSLVQKKLMEPLACLLLIILMSGCVAAKCGAKGGGNAPPPPYGGGGDTPPPPYDGGHGGEDAPPPPYDGGRGGEDAPPSPSGGSGGWTFPPPFPSGGSPGDEDAPPSPYGRGPGGRGGWIFPPPNHYKNCMGEHNSSLGKTTKFSKKTSPFVSHGTSSQRPDKTHLLSLIHASKTIHELRQIHAQIFRGNLFSSSNLATGLISASSSLKCIDYGLSVFCFFDPKNLFVFNGLIRGLAENSRLESCISHFVLMLRMRVRPDRLTYPYVLKSAARLRLCWLGRTLHGRVVKCGAQFDSFVRVSLVDMYVKFEEVGFAQQLFDETPDWIKSRSLLIWNVLIKACCAVGDLSKAVDLFQTMPERNTASWNSLINGYMRNGDLDSASRLFDEMPEKDVVSWTTMVNGFSNNCNQEKALQMFFKMLEEGVRPNDLTVVSALSACGKIGALEAGVRIHNYLKRNGFQLKKAVGNALVDMYAKCGNIEAASKVFVETKDKDILTWSVMIWGWAIHGRFQQAIEYFKQMMYSGIKPDGVVFLALLTACTHAGQVNLGLNFFDSMRLDYSIEPTIKHYALIVDLLGRAGRLGQALNLIQRMPITPDFVIWGTLFSACRAHKNIKMAELASEKLLELEPKHPGSYVFLSNVYAAVDRWEDVERVRSLMQTKGVEKDPGWSYVEIGGKVHSFVAGDHSHMHAKEIYLKLEEIVNGAREQGYLPETGWVLHNIEEEEKEDALGSHSEKLALAFGLFSAAPGTTIRIVKNLRVCGDCHFLMKYASKMSEREIVLRDIKRFHHFKNGNCSCGDYW</sequence>
<dbReference type="NCBIfam" id="TIGR00756">
    <property type="entry name" value="PPR"/>
    <property type="match status" value="4"/>
</dbReference>
<dbReference type="InterPro" id="IPR002885">
    <property type="entry name" value="PPR_rpt"/>
</dbReference>
<dbReference type="Pfam" id="PF01535">
    <property type="entry name" value="PPR"/>
    <property type="match status" value="5"/>
</dbReference>
<feature type="repeat" description="PPR" evidence="3">
    <location>
        <begin position="495"/>
        <end position="529"/>
    </location>
</feature>
<dbReference type="GO" id="GO:0008270">
    <property type="term" value="F:zinc ion binding"/>
    <property type="evidence" value="ECO:0007669"/>
    <property type="project" value="InterPro"/>
</dbReference>
<dbReference type="AlphaFoldDB" id="A0AAV5LGA0"/>
<name>A0AAV5LGA0_9ROSI</name>
<dbReference type="Pfam" id="PF20430">
    <property type="entry name" value="Eplus_motif"/>
    <property type="match status" value="1"/>
</dbReference>
<dbReference type="GO" id="GO:0009451">
    <property type="term" value="P:RNA modification"/>
    <property type="evidence" value="ECO:0007669"/>
    <property type="project" value="InterPro"/>
</dbReference>
<feature type="repeat" description="PPR" evidence="3">
    <location>
        <begin position="363"/>
        <end position="397"/>
    </location>
</feature>
<dbReference type="FunFam" id="1.25.40.10:FF:000090">
    <property type="entry name" value="Pentatricopeptide repeat-containing protein, chloroplastic"/>
    <property type="match status" value="1"/>
</dbReference>
<dbReference type="Proteomes" id="UP001054252">
    <property type="component" value="Unassembled WGS sequence"/>
</dbReference>
<dbReference type="FunFam" id="1.25.40.10:FF:000348">
    <property type="entry name" value="Pentatricopeptide repeat-containing protein chloroplastic"/>
    <property type="match status" value="1"/>
</dbReference>
<dbReference type="InterPro" id="IPR046848">
    <property type="entry name" value="E_motif"/>
</dbReference>
<dbReference type="PANTHER" id="PTHR47926">
    <property type="entry name" value="PENTATRICOPEPTIDE REPEAT-CONTAINING PROTEIN"/>
    <property type="match status" value="1"/>
</dbReference>
<evidence type="ECO:0000256" key="2">
    <source>
        <dbReference type="ARBA" id="ARBA00022737"/>
    </source>
</evidence>
<dbReference type="Pfam" id="PF20431">
    <property type="entry name" value="E_motif"/>
    <property type="match status" value="1"/>
</dbReference>
<comment type="caution">
    <text evidence="7">The sequence shown here is derived from an EMBL/GenBank/DDBJ whole genome shotgun (WGS) entry which is preliminary data.</text>
</comment>
<feature type="compositionally biased region" description="Pro residues" evidence="4">
    <location>
        <begin position="39"/>
        <end position="55"/>
    </location>
</feature>
<dbReference type="PANTHER" id="PTHR47926:SF492">
    <property type="entry name" value="DYW DOMAIN-CONTAINING PROTEIN"/>
    <property type="match status" value="1"/>
</dbReference>
<comment type="similarity">
    <text evidence="1">Belongs to the PPR family. PCMP-H subfamily.</text>
</comment>